<dbReference type="InterPro" id="IPR005145">
    <property type="entry name" value="Sua5_C"/>
</dbReference>
<dbReference type="InterPro" id="IPR006070">
    <property type="entry name" value="Sua5-like_dom"/>
</dbReference>
<feature type="binding site" evidence="14">
    <location>
        <position position="197"/>
    </location>
    <ligand>
        <name>ATP</name>
        <dbReference type="ChEBI" id="CHEBI:30616"/>
    </ligand>
</feature>
<dbReference type="Gene3D" id="3.40.50.11030">
    <property type="entry name" value="Threonylcarbamoyl-AMP synthase, C-terminal domain"/>
    <property type="match status" value="1"/>
</dbReference>
<dbReference type="OrthoDB" id="9814580at2"/>
<dbReference type="EC" id="2.7.7.87" evidence="3 13"/>
<dbReference type="InterPro" id="IPR017945">
    <property type="entry name" value="DHBP_synth_RibB-like_a/b_dom"/>
</dbReference>
<dbReference type="GO" id="GO:0006450">
    <property type="term" value="P:regulation of translational fidelity"/>
    <property type="evidence" value="ECO:0007669"/>
    <property type="project" value="TreeGrafter"/>
</dbReference>
<dbReference type="Proteomes" id="UP000483018">
    <property type="component" value="Unassembled WGS sequence"/>
</dbReference>
<evidence type="ECO:0000259" key="15">
    <source>
        <dbReference type="PROSITE" id="PS51163"/>
    </source>
</evidence>
<feature type="binding site" evidence="14">
    <location>
        <position position="153"/>
    </location>
    <ligand>
        <name>ATP</name>
        <dbReference type="ChEBI" id="CHEBI:30616"/>
    </ligand>
</feature>
<evidence type="ECO:0000256" key="8">
    <source>
        <dbReference type="ARBA" id="ARBA00022695"/>
    </source>
</evidence>
<evidence type="ECO:0000313" key="17">
    <source>
        <dbReference type="Proteomes" id="UP000483018"/>
    </source>
</evidence>
<accession>A0A7C8HHE3</accession>
<keyword evidence="5 13" id="KW-0963">Cytoplasm</keyword>
<evidence type="ECO:0000256" key="2">
    <source>
        <dbReference type="ARBA" id="ARBA00007663"/>
    </source>
</evidence>
<dbReference type="AlphaFoldDB" id="A0A7C8HHE3"/>
<feature type="binding site" evidence="14">
    <location>
        <position position="145"/>
    </location>
    <ligand>
        <name>ATP</name>
        <dbReference type="ChEBI" id="CHEBI:30616"/>
    </ligand>
</feature>
<name>A0A7C8HHE3_9FIRM</name>
<dbReference type="FunFam" id="3.40.50.11030:FF:000001">
    <property type="entry name" value="Threonylcarbamoyl-AMP synthase"/>
    <property type="match status" value="1"/>
</dbReference>
<dbReference type="Gene3D" id="3.90.870.10">
    <property type="entry name" value="DHBP synthase"/>
    <property type="match status" value="1"/>
</dbReference>
<gene>
    <name evidence="16" type="ORF">GND95_05695</name>
</gene>
<evidence type="ECO:0000256" key="9">
    <source>
        <dbReference type="ARBA" id="ARBA00022741"/>
    </source>
</evidence>
<keyword evidence="17" id="KW-1185">Reference proteome</keyword>
<dbReference type="InterPro" id="IPR038385">
    <property type="entry name" value="Sua5/YwlC_C"/>
</dbReference>
<keyword evidence="10 13" id="KW-0067">ATP-binding</keyword>
<evidence type="ECO:0000256" key="7">
    <source>
        <dbReference type="ARBA" id="ARBA00022694"/>
    </source>
</evidence>
<evidence type="ECO:0000256" key="12">
    <source>
        <dbReference type="ARBA" id="ARBA00048366"/>
    </source>
</evidence>
<comment type="function">
    <text evidence="13">Required for the formation of a threonylcarbamoyl group on adenosine at position 37 (t(6)A37) in tRNAs that read codons beginning with adenine.</text>
</comment>
<feature type="binding site" evidence="14">
    <location>
        <position position="60"/>
    </location>
    <ligand>
        <name>ATP</name>
        <dbReference type="ChEBI" id="CHEBI:30616"/>
    </ligand>
</feature>
<dbReference type="GO" id="GO:0000049">
    <property type="term" value="F:tRNA binding"/>
    <property type="evidence" value="ECO:0007669"/>
    <property type="project" value="TreeGrafter"/>
</dbReference>
<proteinExistence type="inferred from homology"/>
<keyword evidence="8 13" id="KW-0548">Nucleotidyltransferase</keyword>
<evidence type="ECO:0000256" key="5">
    <source>
        <dbReference type="ARBA" id="ARBA00022490"/>
    </source>
</evidence>
<evidence type="ECO:0000256" key="1">
    <source>
        <dbReference type="ARBA" id="ARBA00004496"/>
    </source>
</evidence>
<dbReference type="NCBIfam" id="TIGR00057">
    <property type="entry name" value="L-threonylcarbamoyladenylate synthase"/>
    <property type="match status" value="1"/>
</dbReference>
<keyword evidence="6 13" id="KW-0808">Transferase</keyword>
<sequence length="350" mass="37565">MNTIIKTLNSENPDEWIIKEAAQIIQSGGLVAFPTETVYGLGANALDETSVKKIFEAKGRPSDNPLIVHIASKEELPKLVEYIPKKAQILMDAFWPGPLTLIFPKSNIIPYSITAGLSTVAIRLPQNKIARALIETAGVPIAAPSANTSGKPSPTKASHVIEDLNGKIEMILDGGPVLVGLESTVVDVTGDIPVILRPGGITKEMLEEAVGEVLVDPAILSQKALTSTPKAPGMKYKHYAPKAKVTIVEGELSKVITVINKLTKEKQAQHLKVGIMATEQTKDSYAGDCIIVVGDRSNPETIAANLFDTLRAFDEAGMDVVLAEAFSYEEIGFAIMNRLQKAAGYDIIEV</sequence>
<dbReference type="GO" id="GO:0005737">
    <property type="term" value="C:cytoplasm"/>
    <property type="evidence" value="ECO:0007669"/>
    <property type="project" value="UniProtKB-SubCell"/>
</dbReference>
<evidence type="ECO:0000313" key="16">
    <source>
        <dbReference type="EMBL" id="KAE9635638.1"/>
    </source>
</evidence>
<dbReference type="GO" id="GO:0005524">
    <property type="term" value="F:ATP binding"/>
    <property type="evidence" value="ECO:0007669"/>
    <property type="project" value="UniProtKB-UniRule"/>
</dbReference>
<dbReference type="PANTHER" id="PTHR17490">
    <property type="entry name" value="SUA5"/>
    <property type="match status" value="1"/>
</dbReference>
<keyword evidence="9 13" id="KW-0547">Nucleotide-binding</keyword>
<dbReference type="GO" id="GO:0061710">
    <property type="term" value="F:L-threonylcarbamoyladenylate synthase"/>
    <property type="evidence" value="ECO:0007669"/>
    <property type="project" value="UniProtKB-EC"/>
</dbReference>
<comment type="similarity">
    <text evidence="2 13">Belongs to the SUA5 family.</text>
</comment>
<dbReference type="PANTHER" id="PTHR17490:SF16">
    <property type="entry name" value="THREONYLCARBAMOYL-AMP SYNTHASE"/>
    <property type="match status" value="1"/>
</dbReference>
<dbReference type="InterPro" id="IPR010923">
    <property type="entry name" value="T(6)A37_SUA5"/>
</dbReference>
<evidence type="ECO:0000256" key="11">
    <source>
        <dbReference type="ARBA" id="ARBA00029774"/>
    </source>
</evidence>
<feature type="binding site" evidence="14">
    <location>
        <position position="37"/>
    </location>
    <ligand>
        <name>L-threonine</name>
        <dbReference type="ChEBI" id="CHEBI:57926"/>
    </ligand>
</feature>
<feature type="binding site" evidence="14">
    <location>
        <position position="119"/>
    </location>
    <ligand>
        <name>ATP</name>
        <dbReference type="ChEBI" id="CHEBI:30616"/>
    </ligand>
</feature>
<evidence type="ECO:0000256" key="6">
    <source>
        <dbReference type="ARBA" id="ARBA00022679"/>
    </source>
</evidence>
<dbReference type="GO" id="GO:0003725">
    <property type="term" value="F:double-stranded RNA binding"/>
    <property type="evidence" value="ECO:0007669"/>
    <property type="project" value="UniProtKB-UniRule"/>
</dbReference>
<dbReference type="SUPFAM" id="SSF55821">
    <property type="entry name" value="YrdC/RibB"/>
    <property type="match status" value="1"/>
</dbReference>
<feature type="domain" description="YrdC-like" evidence="15">
    <location>
        <begin position="15"/>
        <end position="201"/>
    </location>
</feature>
<comment type="subcellular location">
    <subcellularLocation>
        <location evidence="1 13">Cytoplasm</location>
    </subcellularLocation>
</comment>
<dbReference type="InterPro" id="IPR050156">
    <property type="entry name" value="TC-AMP_synthase_SUA5"/>
</dbReference>
<comment type="caution">
    <text evidence="16">The sequence shown here is derived from an EMBL/GenBank/DDBJ whole genome shotgun (WGS) entry which is preliminary data.</text>
</comment>
<feature type="binding site" evidence="14">
    <location>
        <position position="69"/>
    </location>
    <ligand>
        <name>L-threonine</name>
        <dbReference type="ChEBI" id="CHEBI:57926"/>
    </ligand>
</feature>
<dbReference type="RefSeq" id="WP_158739885.1">
    <property type="nucleotide sequence ID" value="NZ_JAFBEP010000001.1"/>
</dbReference>
<evidence type="ECO:0000256" key="3">
    <source>
        <dbReference type="ARBA" id="ARBA00012584"/>
    </source>
</evidence>
<feature type="binding site" evidence="14">
    <location>
        <position position="183"/>
    </location>
    <ligand>
        <name>L-threonine</name>
        <dbReference type="ChEBI" id="CHEBI:57926"/>
    </ligand>
</feature>
<evidence type="ECO:0000256" key="14">
    <source>
        <dbReference type="PIRSR" id="PIRSR004930-1"/>
    </source>
</evidence>
<dbReference type="Pfam" id="PF03481">
    <property type="entry name" value="Sua5_C"/>
    <property type="match status" value="1"/>
</dbReference>
<feature type="binding site" evidence="14">
    <location>
        <position position="64"/>
    </location>
    <ligand>
        <name>ATP</name>
        <dbReference type="ChEBI" id="CHEBI:30616"/>
    </ligand>
</feature>
<feature type="binding site" evidence="14">
    <location>
        <position position="239"/>
    </location>
    <ligand>
        <name>ATP</name>
        <dbReference type="ChEBI" id="CHEBI:30616"/>
    </ligand>
</feature>
<evidence type="ECO:0000256" key="13">
    <source>
        <dbReference type="PIRNR" id="PIRNR004930"/>
    </source>
</evidence>
<dbReference type="GO" id="GO:0008033">
    <property type="term" value="P:tRNA processing"/>
    <property type="evidence" value="ECO:0007669"/>
    <property type="project" value="UniProtKB-KW"/>
</dbReference>
<dbReference type="Pfam" id="PF01300">
    <property type="entry name" value="Sua5_yciO_yrdC"/>
    <property type="match status" value="1"/>
</dbReference>
<evidence type="ECO:0000256" key="10">
    <source>
        <dbReference type="ARBA" id="ARBA00022840"/>
    </source>
</evidence>
<protein>
    <recommendedName>
        <fullName evidence="4 13">Threonylcarbamoyl-AMP synthase</fullName>
        <shortName evidence="13">TC-AMP synthase</shortName>
        <ecNumber evidence="3 13">2.7.7.87</ecNumber>
    </recommendedName>
    <alternativeName>
        <fullName evidence="11 13">L-threonylcarbamoyladenylate synthase</fullName>
    </alternativeName>
</protein>
<dbReference type="PIRSF" id="PIRSF004930">
    <property type="entry name" value="Tln_factor_SUA5"/>
    <property type="match status" value="1"/>
</dbReference>
<feature type="binding site" evidence="14">
    <location>
        <position position="143"/>
    </location>
    <ligand>
        <name>L-threonine</name>
        <dbReference type="ChEBI" id="CHEBI:57926"/>
    </ligand>
</feature>
<feature type="binding site" evidence="14">
    <location>
        <position position="123"/>
    </location>
    <ligand>
        <name>L-threonine</name>
        <dbReference type="ChEBI" id="CHEBI:57926"/>
    </ligand>
</feature>
<dbReference type="FunFam" id="3.90.870.10:FF:000008">
    <property type="entry name" value="Threonylcarbamoyl-AMP synthase"/>
    <property type="match status" value="1"/>
</dbReference>
<keyword evidence="7 13" id="KW-0819">tRNA processing</keyword>
<dbReference type="PROSITE" id="PS51163">
    <property type="entry name" value="YRDC"/>
    <property type="match status" value="1"/>
</dbReference>
<organism evidence="16 17">
    <name type="scientific">Defluviitalea raffinosedens</name>
    <dbReference type="NCBI Taxonomy" id="1450156"/>
    <lineage>
        <taxon>Bacteria</taxon>
        <taxon>Bacillati</taxon>
        <taxon>Bacillota</taxon>
        <taxon>Clostridia</taxon>
        <taxon>Lachnospirales</taxon>
        <taxon>Defluviitaleaceae</taxon>
        <taxon>Defluviitalea</taxon>
    </lineage>
</organism>
<reference evidence="16 17" key="1">
    <citation type="submission" date="2019-12" db="EMBL/GenBank/DDBJ databases">
        <title>Defluviitalea raffinosedens, isolated from a biogas fermenter, genome sequencing and characterization.</title>
        <authorList>
            <person name="Rettenmaier R."/>
            <person name="Schneider M."/>
            <person name="Neuhaus K."/>
            <person name="Liebl W."/>
            <person name="Zverlov V."/>
        </authorList>
    </citation>
    <scope>NUCLEOTIDE SEQUENCE [LARGE SCALE GENOMIC DNA]</scope>
    <source>
        <strain evidence="16 17">249c-K6</strain>
    </source>
</reference>
<dbReference type="EMBL" id="WSLF01000003">
    <property type="protein sequence ID" value="KAE9635638.1"/>
    <property type="molecule type" value="Genomic_DNA"/>
</dbReference>
<comment type="catalytic activity">
    <reaction evidence="12 13">
        <text>L-threonine + hydrogencarbonate + ATP = L-threonylcarbamoyladenylate + diphosphate + H2O</text>
        <dbReference type="Rhea" id="RHEA:36407"/>
        <dbReference type="ChEBI" id="CHEBI:15377"/>
        <dbReference type="ChEBI" id="CHEBI:17544"/>
        <dbReference type="ChEBI" id="CHEBI:30616"/>
        <dbReference type="ChEBI" id="CHEBI:33019"/>
        <dbReference type="ChEBI" id="CHEBI:57926"/>
        <dbReference type="ChEBI" id="CHEBI:73682"/>
        <dbReference type="EC" id="2.7.7.87"/>
    </reaction>
</comment>
<evidence type="ECO:0000256" key="4">
    <source>
        <dbReference type="ARBA" id="ARBA00015492"/>
    </source>
</evidence>